<feature type="domain" description="UmuC" evidence="3">
    <location>
        <begin position="27"/>
        <end position="149"/>
    </location>
</feature>
<sequence length="503" mass="54835">MKRIASICLPVLAIERWSRFADAPEAPVALVVEAAHGQLIHAVTPAAAERGAHPGMRLTDARALDPKLLAEPADPAGDAALLKRLARWAGRWSPLVEVDGEDGLRLDVSGVAHLFGGEEGLATDIRSRFGALGLTACTAIAPTAGAAWALARFSPRVVDKDVAKALAPLPVAALRLDARSIQILERLGLKTIGQLAKVPRKSLQRRFREADNPLNALDRALGLKDEPLTGERIELPPRVLAKLSEPATHPEAAGQALGRLVPGLARQLQDRKLGARRLHLAGYRVDGSVAGTGVATAIPTRDPKHLMRLLIDKATVLDPEFGFDAFALTASWCEPLGATQESLVDEPSGEAEVAKLVDRLSVKLGPQRVRRPQPIASHLPERANGWRLAVEERPSPQLSPASGRGSTRPQHLLDRPEAIAVVYATPEGLPRRFVWRRLVHDIAKAEGPERIAPEWWRERSTARLRDYYRVEDKDGRRYWIFREGLVGDGRGGAPEWYLHGLFG</sequence>
<reference evidence="4" key="1">
    <citation type="submission" date="2022-05" db="EMBL/GenBank/DDBJ databases">
        <authorList>
            <person name="Jo J.-H."/>
            <person name="Im W.-T."/>
        </authorList>
    </citation>
    <scope>NUCLEOTIDE SEQUENCE</scope>
    <source>
        <strain evidence="4">SE158</strain>
    </source>
</reference>
<dbReference type="PANTHER" id="PTHR35369">
    <property type="entry name" value="BLR3025 PROTEIN-RELATED"/>
    <property type="match status" value="1"/>
</dbReference>
<dbReference type="CDD" id="cd03468">
    <property type="entry name" value="PolY_like"/>
    <property type="match status" value="1"/>
</dbReference>
<evidence type="ECO:0000313" key="5">
    <source>
        <dbReference type="Proteomes" id="UP001165363"/>
    </source>
</evidence>
<accession>A0ABT0RMT6</accession>
<dbReference type="Proteomes" id="UP001165363">
    <property type="component" value="Unassembled WGS sequence"/>
</dbReference>
<evidence type="ECO:0000256" key="1">
    <source>
        <dbReference type="ARBA" id="ARBA00022763"/>
    </source>
</evidence>
<dbReference type="PANTHER" id="PTHR35369:SF2">
    <property type="entry name" value="BLR3025 PROTEIN"/>
    <property type="match status" value="1"/>
</dbReference>
<evidence type="ECO:0000313" key="4">
    <source>
        <dbReference type="EMBL" id="MCL6683951.1"/>
    </source>
</evidence>
<dbReference type="InterPro" id="IPR050356">
    <property type="entry name" value="SulA_CellDiv_inhibitor"/>
</dbReference>
<feature type="compositionally biased region" description="Polar residues" evidence="2">
    <location>
        <begin position="396"/>
        <end position="409"/>
    </location>
</feature>
<protein>
    <submittedName>
        <fullName evidence="4">DNA polymerase Y family protein</fullName>
    </submittedName>
</protein>
<dbReference type="RefSeq" id="WP_249848108.1">
    <property type="nucleotide sequence ID" value="NZ_JAMGBD010000001.1"/>
</dbReference>
<keyword evidence="1" id="KW-0227">DNA damage</keyword>
<evidence type="ECO:0000256" key="2">
    <source>
        <dbReference type="SAM" id="MobiDB-lite"/>
    </source>
</evidence>
<feature type="region of interest" description="Disordered" evidence="2">
    <location>
        <begin position="391"/>
        <end position="410"/>
    </location>
</feature>
<comment type="caution">
    <text evidence="4">The sequence shown here is derived from an EMBL/GenBank/DDBJ whole genome shotgun (WGS) entry which is preliminary data.</text>
</comment>
<dbReference type="EMBL" id="JAMGBD010000001">
    <property type="protein sequence ID" value="MCL6683951.1"/>
    <property type="molecule type" value="Genomic_DNA"/>
</dbReference>
<name>A0ABT0RMT6_9SPHN</name>
<keyword evidence="5" id="KW-1185">Reference proteome</keyword>
<proteinExistence type="predicted"/>
<dbReference type="InterPro" id="IPR043502">
    <property type="entry name" value="DNA/RNA_pol_sf"/>
</dbReference>
<organism evidence="4 5">
    <name type="scientific">Sphingomonas alba</name>
    <dbReference type="NCBI Taxonomy" id="2908208"/>
    <lineage>
        <taxon>Bacteria</taxon>
        <taxon>Pseudomonadati</taxon>
        <taxon>Pseudomonadota</taxon>
        <taxon>Alphaproteobacteria</taxon>
        <taxon>Sphingomonadales</taxon>
        <taxon>Sphingomonadaceae</taxon>
        <taxon>Sphingomonas</taxon>
    </lineage>
</organism>
<evidence type="ECO:0000259" key="3">
    <source>
        <dbReference type="Pfam" id="PF00817"/>
    </source>
</evidence>
<dbReference type="InterPro" id="IPR001126">
    <property type="entry name" value="UmuC"/>
</dbReference>
<gene>
    <name evidence="4" type="ORF">LZ536_08585</name>
</gene>
<dbReference type="Pfam" id="PF00817">
    <property type="entry name" value="IMS"/>
    <property type="match status" value="1"/>
</dbReference>
<dbReference type="SUPFAM" id="SSF56672">
    <property type="entry name" value="DNA/RNA polymerases"/>
    <property type="match status" value="1"/>
</dbReference>